<reference evidence="3 4" key="1">
    <citation type="submission" date="2018-11" db="EMBL/GenBank/DDBJ databases">
        <title>Rufibacter latericius sp. nov., isolated from water in Baiyang Lake.</title>
        <authorList>
            <person name="Yang Y."/>
        </authorList>
    </citation>
    <scope>NUCLEOTIDE SEQUENCE [LARGE SCALE GENOMIC DNA]</scope>
    <source>
        <strain evidence="3 4">MCC P1</strain>
    </source>
</reference>
<dbReference type="SUPFAM" id="SSF56436">
    <property type="entry name" value="C-type lectin-like"/>
    <property type="match status" value="1"/>
</dbReference>
<protein>
    <submittedName>
        <fullName evidence="3">Gliding motility lipoprotein GldK</fullName>
    </submittedName>
</protein>
<sequence>MIKFLQFSAIALSVVLMAGCGMGRDSQGDVIGAEDRPEFNPQEIPYGMVACPGGTFHMGQTDQDIAASMSNMNKQVTIGGFYMDETEITNNEYRQFVDAIRQDSLDILGEEFVMTQLYPDTTVWVKDFTYHMGDPLMEYYYSHPAFDDYPVVGVDWFAAKYFNSWRTKHKNNYNVESGMAPMPSFRLPSEAEWEYAARGGRDLATYPWGGPYLRNAKGCMLANFKPGRGDYYSDGFTYTAPVGQYYPNDFGLYDMSGNVAEWCEDAYSEATVPLVWDLNPTYYNDNEPRKIVRGGSWKDIAHFLETGVRNFEYQDSARSYIGFRSAMIYIGRSSDLDYAQ</sequence>
<feature type="chain" id="PRO_5018219969" evidence="1">
    <location>
        <begin position="19"/>
        <end position="340"/>
    </location>
</feature>
<dbReference type="InterPro" id="IPR005532">
    <property type="entry name" value="SUMF_dom"/>
</dbReference>
<accession>A0A3M9N4F0</accession>
<feature type="signal peptide" evidence="1">
    <location>
        <begin position="1"/>
        <end position="18"/>
    </location>
</feature>
<dbReference type="Proteomes" id="UP000271010">
    <property type="component" value="Unassembled WGS sequence"/>
</dbReference>
<name>A0A3M9N4F0_9BACT</name>
<dbReference type="AlphaFoldDB" id="A0A3M9N4F0"/>
<dbReference type="PROSITE" id="PS51257">
    <property type="entry name" value="PROKAR_LIPOPROTEIN"/>
    <property type="match status" value="1"/>
</dbReference>
<dbReference type="GO" id="GO:0120147">
    <property type="term" value="F:formylglycine-generating oxidase activity"/>
    <property type="evidence" value="ECO:0007669"/>
    <property type="project" value="TreeGrafter"/>
</dbReference>
<evidence type="ECO:0000313" key="3">
    <source>
        <dbReference type="EMBL" id="RNI32691.1"/>
    </source>
</evidence>
<dbReference type="InterPro" id="IPR042095">
    <property type="entry name" value="SUMF_sf"/>
</dbReference>
<keyword evidence="1" id="KW-0732">Signal</keyword>
<evidence type="ECO:0000259" key="2">
    <source>
        <dbReference type="Pfam" id="PF03781"/>
    </source>
</evidence>
<feature type="domain" description="Sulfatase-modifying factor enzyme-like" evidence="2">
    <location>
        <begin position="47"/>
        <end position="326"/>
    </location>
</feature>
<dbReference type="PANTHER" id="PTHR23150:SF19">
    <property type="entry name" value="FORMYLGLYCINE-GENERATING ENZYME"/>
    <property type="match status" value="1"/>
</dbReference>
<comment type="caution">
    <text evidence="3">The sequence shown here is derived from an EMBL/GenBank/DDBJ whole genome shotgun (WGS) entry which is preliminary data.</text>
</comment>
<dbReference type="RefSeq" id="WP_123131988.1">
    <property type="nucleotide sequence ID" value="NZ_RJJE01000002.1"/>
</dbReference>
<dbReference type="PANTHER" id="PTHR23150">
    <property type="entry name" value="SULFATASE MODIFYING FACTOR 1, 2"/>
    <property type="match status" value="1"/>
</dbReference>
<evidence type="ECO:0000256" key="1">
    <source>
        <dbReference type="SAM" id="SignalP"/>
    </source>
</evidence>
<keyword evidence="3" id="KW-0449">Lipoprotein</keyword>
<dbReference type="OrthoDB" id="1491336at2"/>
<dbReference type="EMBL" id="RJJE01000002">
    <property type="protein sequence ID" value="RNI32691.1"/>
    <property type="molecule type" value="Genomic_DNA"/>
</dbReference>
<dbReference type="InterPro" id="IPR016187">
    <property type="entry name" value="CTDL_fold"/>
</dbReference>
<dbReference type="InterPro" id="IPR051043">
    <property type="entry name" value="Sulfatase_Mod_Factor_Kinase"/>
</dbReference>
<proteinExistence type="predicted"/>
<evidence type="ECO:0000313" key="4">
    <source>
        <dbReference type="Proteomes" id="UP000271010"/>
    </source>
</evidence>
<dbReference type="Gene3D" id="3.90.1580.10">
    <property type="entry name" value="paralog of FGE (formylglycine-generating enzyme)"/>
    <property type="match status" value="1"/>
</dbReference>
<dbReference type="Pfam" id="PF03781">
    <property type="entry name" value="FGE-sulfatase"/>
    <property type="match status" value="1"/>
</dbReference>
<gene>
    <name evidence="3" type="ORF">EFA69_04145</name>
</gene>
<organism evidence="3 4">
    <name type="scientific">Rufibacter immobilis</name>
    <dbReference type="NCBI Taxonomy" id="1348778"/>
    <lineage>
        <taxon>Bacteria</taxon>
        <taxon>Pseudomonadati</taxon>
        <taxon>Bacteroidota</taxon>
        <taxon>Cytophagia</taxon>
        <taxon>Cytophagales</taxon>
        <taxon>Hymenobacteraceae</taxon>
        <taxon>Rufibacter</taxon>
    </lineage>
</organism>
<keyword evidence="4" id="KW-1185">Reference proteome</keyword>